<dbReference type="PANTHER" id="PTHR30250">
    <property type="entry name" value="PST FAMILY PREDICTED COLANIC ACID TRANSPORTER"/>
    <property type="match status" value="1"/>
</dbReference>
<evidence type="ECO:0000313" key="7">
    <source>
        <dbReference type="EMBL" id="SPP62989.1"/>
    </source>
</evidence>
<feature type="transmembrane region" description="Helical" evidence="6">
    <location>
        <begin position="46"/>
        <end position="64"/>
    </location>
</feature>
<keyword evidence="2" id="KW-1003">Cell membrane</keyword>
<keyword evidence="8" id="KW-1185">Reference proteome</keyword>
<dbReference type="Proteomes" id="UP000248168">
    <property type="component" value="Unassembled WGS sequence"/>
</dbReference>
<dbReference type="PANTHER" id="PTHR30250:SF26">
    <property type="entry name" value="PSMA PROTEIN"/>
    <property type="match status" value="1"/>
</dbReference>
<keyword evidence="3 6" id="KW-0812">Transmembrane</keyword>
<dbReference type="InParanoid" id="A0A330L155"/>
<gene>
    <name evidence="7" type="ORF">NITLEN_10075</name>
</gene>
<evidence type="ECO:0000256" key="4">
    <source>
        <dbReference type="ARBA" id="ARBA00022989"/>
    </source>
</evidence>
<feature type="transmembrane region" description="Helical" evidence="6">
    <location>
        <begin position="267"/>
        <end position="295"/>
    </location>
</feature>
<feature type="transmembrane region" description="Helical" evidence="6">
    <location>
        <begin position="186"/>
        <end position="206"/>
    </location>
</feature>
<evidence type="ECO:0000256" key="2">
    <source>
        <dbReference type="ARBA" id="ARBA00022475"/>
    </source>
</evidence>
<evidence type="ECO:0000256" key="1">
    <source>
        <dbReference type="ARBA" id="ARBA00004651"/>
    </source>
</evidence>
<keyword evidence="4 6" id="KW-1133">Transmembrane helix</keyword>
<feature type="transmembrane region" description="Helical" evidence="6">
    <location>
        <begin position="370"/>
        <end position="393"/>
    </location>
</feature>
<feature type="transmembrane region" description="Helical" evidence="6">
    <location>
        <begin position="128"/>
        <end position="149"/>
    </location>
</feature>
<dbReference type="GO" id="GO:0005886">
    <property type="term" value="C:plasma membrane"/>
    <property type="evidence" value="ECO:0007669"/>
    <property type="project" value="UniProtKB-SubCell"/>
</dbReference>
<reference evidence="8" key="1">
    <citation type="submission" date="2018-04" db="EMBL/GenBank/DDBJ databases">
        <authorList>
            <person name="Lucker S."/>
            <person name="Sakoula D."/>
        </authorList>
    </citation>
    <scope>NUCLEOTIDE SEQUENCE [LARGE SCALE GENOMIC DNA]</scope>
</reference>
<evidence type="ECO:0000256" key="5">
    <source>
        <dbReference type="ARBA" id="ARBA00023136"/>
    </source>
</evidence>
<sequence length="505" mass="55035">MNVSALQQQLFHGSMAGLLRVALAIPVYLVLTPAVLHALGPEQFGIWTFSTLVISLMNMTDFGLKDSLVYHVATHREQPDEVRRCFSVTLWGYVAIALLLVMGTAAWGATAFPALLNVPASLQEAAVFVLWVTIAGLVWRLLALPYQAVVEGYQELFRSQLIFLAWLGVHFATTLIALAVDPTVYGLGWAGLCGNVFIFGAFFWTVRRRFPHITLRWYGLFNESVRSMAGFGLGIQVAAICIALREPMYKVLIARSSDLASVASFDIAYKICTQLMSVVTMPLLGLFGAAALLAGRHQDLADLLRPLIGWTLGALLPGAIGVALFAEPVMQRWLGRSDLASGLVLPVMCAGFAVYYATEALYKTIEGSGRSWYSAAVQVAVLLVQGGVFWLLAPGQPQAAAWSLAAGYGLFSLSNLFMFRFLFPEIRVLSGRQWAALFAPSCMYVIGIRMFPLSDDPWLFGSYVLVHLAVLVTAGIIDVDAIRRRLAVAGTGARWAFQAVNRGAK</sequence>
<proteinExistence type="predicted"/>
<dbReference type="InterPro" id="IPR050833">
    <property type="entry name" value="Poly_Biosynth_Transport"/>
</dbReference>
<organism evidence="7 8">
    <name type="scientific">Nitrospira lenta</name>
    <dbReference type="NCBI Taxonomy" id="1436998"/>
    <lineage>
        <taxon>Bacteria</taxon>
        <taxon>Pseudomonadati</taxon>
        <taxon>Nitrospirota</taxon>
        <taxon>Nitrospiria</taxon>
        <taxon>Nitrospirales</taxon>
        <taxon>Nitrospiraceae</taxon>
        <taxon>Nitrospira</taxon>
    </lineage>
</organism>
<dbReference type="OrthoDB" id="580892at2"/>
<feature type="transmembrane region" description="Helical" evidence="6">
    <location>
        <begin position="399"/>
        <end position="422"/>
    </location>
</feature>
<feature type="transmembrane region" description="Helical" evidence="6">
    <location>
        <begin position="307"/>
        <end position="327"/>
    </location>
</feature>
<evidence type="ECO:0000313" key="8">
    <source>
        <dbReference type="Proteomes" id="UP000248168"/>
    </source>
</evidence>
<feature type="transmembrane region" description="Helical" evidence="6">
    <location>
        <begin position="458"/>
        <end position="477"/>
    </location>
</feature>
<dbReference type="EMBL" id="OUNR01000001">
    <property type="protein sequence ID" value="SPP62989.1"/>
    <property type="molecule type" value="Genomic_DNA"/>
</dbReference>
<protein>
    <recommendedName>
        <fullName evidence="9">Polysaccharide biosynthesis protein</fullName>
    </recommendedName>
</protein>
<dbReference type="AlphaFoldDB" id="A0A330L155"/>
<dbReference type="Pfam" id="PF13440">
    <property type="entry name" value="Polysacc_synt_3"/>
    <property type="match status" value="1"/>
</dbReference>
<keyword evidence="5 6" id="KW-0472">Membrane</keyword>
<feature type="transmembrane region" description="Helical" evidence="6">
    <location>
        <begin position="85"/>
        <end position="108"/>
    </location>
</feature>
<evidence type="ECO:0000256" key="3">
    <source>
        <dbReference type="ARBA" id="ARBA00022692"/>
    </source>
</evidence>
<dbReference type="RefSeq" id="WP_121987602.1">
    <property type="nucleotide sequence ID" value="NZ_OUNR01000001.1"/>
</dbReference>
<accession>A0A330L155</accession>
<comment type="subcellular location">
    <subcellularLocation>
        <location evidence="1">Cell membrane</location>
        <topology evidence="1">Multi-pass membrane protein</topology>
    </subcellularLocation>
</comment>
<evidence type="ECO:0000256" key="6">
    <source>
        <dbReference type="SAM" id="Phobius"/>
    </source>
</evidence>
<feature type="transmembrane region" description="Helical" evidence="6">
    <location>
        <begin position="227"/>
        <end position="247"/>
    </location>
</feature>
<feature type="transmembrane region" description="Helical" evidence="6">
    <location>
        <begin position="21"/>
        <end position="40"/>
    </location>
</feature>
<feature type="transmembrane region" description="Helical" evidence="6">
    <location>
        <begin position="161"/>
        <end position="180"/>
    </location>
</feature>
<evidence type="ECO:0008006" key="9">
    <source>
        <dbReference type="Google" id="ProtNLM"/>
    </source>
</evidence>
<feature type="transmembrane region" description="Helical" evidence="6">
    <location>
        <begin position="434"/>
        <end position="452"/>
    </location>
</feature>
<name>A0A330L155_9BACT</name>
<feature type="transmembrane region" description="Helical" evidence="6">
    <location>
        <begin position="339"/>
        <end position="358"/>
    </location>
</feature>